<proteinExistence type="predicted"/>
<name>A0ABM8YGW8_9BACI</name>
<dbReference type="Pfam" id="PF13005">
    <property type="entry name" value="zf-IS66"/>
    <property type="match status" value="1"/>
</dbReference>
<evidence type="ECO:0000259" key="1">
    <source>
        <dbReference type="Pfam" id="PF03050"/>
    </source>
</evidence>
<evidence type="ECO:0008006" key="5">
    <source>
        <dbReference type="Google" id="ProtNLM"/>
    </source>
</evidence>
<comment type="caution">
    <text evidence="3">The sequence shown here is derived from an EMBL/GenBank/DDBJ whole genome shotgun (WGS) entry which is preliminary data.</text>
</comment>
<reference evidence="3 4" key="1">
    <citation type="submission" date="2021-10" db="EMBL/GenBank/DDBJ databases">
        <authorList>
            <person name="Criscuolo A."/>
        </authorList>
    </citation>
    <scope>NUCLEOTIDE SEQUENCE [LARGE SCALE GENOMIC DNA]</scope>
    <source>
        <strain evidence="4">CIP 111899</strain>
    </source>
</reference>
<dbReference type="InterPro" id="IPR024474">
    <property type="entry name" value="Znf_dom_IS66"/>
</dbReference>
<evidence type="ECO:0000313" key="4">
    <source>
        <dbReference type="Proteomes" id="UP000789423"/>
    </source>
</evidence>
<accession>A0ABM8YGW8</accession>
<dbReference type="InterPro" id="IPR052344">
    <property type="entry name" value="Transposase-related"/>
</dbReference>
<dbReference type="Proteomes" id="UP000789423">
    <property type="component" value="Unassembled WGS sequence"/>
</dbReference>
<protein>
    <recommendedName>
        <fullName evidence="5">Transposase</fullName>
    </recommendedName>
</protein>
<dbReference type="PANTHER" id="PTHR33678:SF2">
    <property type="match status" value="1"/>
</dbReference>
<dbReference type="PANTHER" id="PTHR33678">
    <property type="entry name" value="BLL1576 PROTEIN"/>
    <property type="match status" value="1"/>
</dbReference>
<feature type="domain" description="Transposase IS66 zinc-finger binding" evidence="2">
    <location>
        <begin position="3"/>
        <end position="32"/>
    </location>
</feature>
<sequence>MSVEVRKELTIVPAEVKVTEHKRYVYTCRKCELDEISTPIVTANMPAPAFPKSIASPSIMAYIMTQKYVEGLPLYRQEKHFERMGIFLSRQTMGNWLLYGADRCVLHMTIFTITNLKFTTTELT</sequence>
<evidence type="ECO:0000259" key="2">
    <source>
        <dbReference type="Pfam" id="PF13005"/>
    </source>
</evidence>
<gene>
    <name evidence="3" type="ORF">BACCIP111899_04218</name>
</gene>
<organism evidence="3 4">
    <name type="scientific">Bacillus rhizoplanae</name>
    <dbReference type="NCBI Taxonomy" id="2880966"/>
    <lineage>
        <taxon>Bacteria</taxon>
        <taxon>Bacillati</taxon>
        <taxon>Bacillota</taxon>
        <taxon>Bacilli</taxon>
        <taxon>Bacillales</taxon>
        <taxon>Bacillaceae</taxon>
        <taxon>Bacillus</taxon>
    </lineage>
</organism>
<keyword evidence="4" id="KW-1185">Reference proteome</keyword>
<feature type="domain" description="Transposase IS66 central" evidence="1">
    <location>
        <begin position="52"/>
        <end position="99"/>
    </location>
</feature>
<dbReference type="InterPro" id="IPR004291">
    <property type="entry name" value="Transposase_IS66_central"/>
</dbReference>
<dbReference type="Pfam" id="PF03050">
    <property type="entry name" value="DDE_Tnp_IS66"/>
    <property type="match status" value="1"/>
</dbReference>
<evidence type="ECO:0000313" key="3">
    <source>
        <dbReference type="EMBL" id="CAG9614984.1"/>
    </source>
</evidence>
<dbReference type="EMBL" id="CAKJTI010000048">
    <property type="protein sequence ID" value="CAG9614984.1"/>
    <property type="molecule type" value="Genomic_DNA"/>
</dbReference>